<evidence type="ECO:0000256" key="2">
    <source>
        <dbReference type="ARBA" id="ARBA00022793"/>
    </source>
</evidence>
<dbReference type="PANTHER" id="PTHR45229:SF3">
    <property type="entry name" value="BIODEGRADATIVE ARGININE DECARBOXYLASE"/>
    <property type="match status" value="1"/>
</dbReference>
<dbReference type="InterPro" id="IPR011193">
    <property type="entry name" value="Orn/lys/arg_de-COase"/>
</dbReference>
<dbReference type="InterPro" id="IPR015424">
    <property type="entry name" value="PyrdxlP-dep_Trfase"/>
</dbReference>
<dbReference type="Pfam" id="PF03709">
    <property type="entry name" value="OKR_DC_1_N"/>
    <property type="match status" value="1"/>
</dbReference>
<dbReference type="InterPro" id="IPR015421">
    <property type="entry name" value="PyrdxlP-dep_Trfase_major"/>
</dbReference>
<comment type="caution">
    <text evidence="6">The sequence shown here is derived from an EMBL/GenBank/DDBJ whole genome shotgun (WGS) entry which is preliminary data.</text>
</comment>
<dbReference type="InterPro" id="IPR008286">
    <property type="entry name" value="Prn/Lys/Arg_de-COase_C"/>
</dbReference>
<proteinExistence type="inferred from homology"/>
<dbReference type="SUPFAM" id="SSF55904">
    <property type="entry name" value="Ornithine decarboxylase C-terminal domain"/>
    <property type="match status" value="1"/>
</dbReference>
<sequence>MPFPVTIVTPVDGPAGARRQLELLEAALIRTGLELRRLGDEGRYTERPGMLAHVARSSSAVLYGLHLTVGRSQDGSEEPADVAAIRTADEFVHAIRAHNDRVPILLFGEQLTARRIPQSVLSRIDGVVNAYEDTPDFLARKIQREVSHYLGQLAPPFFAALMRYANDGAYSWHCPGHSGGTGFLKSPIGTLFHDFFGENLLRADVCNAVEELGQLLDHTGPIADSERLAAKTFRADHLFFVTNGTSTSNKIVWNSLVGPGDIVAVDRNCHKSVLHAIVLTGAVPVYLMPTRNRAGVIGPIPRREFTAEALREKIEASPLIADKNRRIRLLALTQSTYDGIIYRADAIREILDGVVDAIHFDEAWLPHASFHDLYDGMHGVANDRARTSSTVVYATQSTHKLLAGLSQASQILVQDSADGRFDERVFAQAYRMHTSTSPQYAIIASCDVSAEMMAGKRGPALVEETITEAMEFRRTVIRIGAESPDWWFGVWGPDTPPRTGLPERSEWELTADAAWHGFDRVDDGFAMLDPIKVTLTTPGLTVHGEFSPSGAPSIPGVVLARYLAEHGVVVEKTGLYSLFVLFTIGITKGRWNSLIAELHRFKSAYAGNAKIERLMPAFAAAFPGYAGSGLRDICEALHATYHDADLAELSTAIYTEPVEQVTLPTHAWTAMAAGRVEHVPLTELAGRTTAVLLTPYPPGIPLLVPGERISATIVRFLRHEQILARRWPGFTGITHGVAGDDQNRTVACLREEDTRP</sequence>
<keyword evidence="4" id="KW-0456">Lyase</keyword>
<gene>
    <name evidence="6" type="ORF">Aca07nite_66550</name>
</gene>
<dbReference type="Gene3D" id="3.40.640.10">
    <property type="entry name" value="Type I PLP-dependent aspartate aminotransferase-like (Major domain)"/>
    <property type="match status" value="1"/>
</dbReference>
<protein>
    <submittedName>
        <fullName evidence="6">Ornithine decarboxylase</fullName>
    </submittedName>
</protein>
<dbReference type="Pfam" id="PF03711">
    <property type="entry name" value="OKR_DC_1_C"/>
    <property type="match status" value="1"/>
</dbReference>
<dbReference type="InterPro" id="IPR005308">
    <property type="entry name" value="OKR_de-COase_N"/>
</dbReference>
<evidence type="ECO:0000259" key="5">
    <source>
        <dbReference type="PROSITE" id="PS00703"/>
    </source>
</evidence>
<evidence type="ECO:0000256" key="1">
    <source>
        <dbReference type="ARBA" id="ARBA00010671"/>
    </source>
</evidence>
<evidence type="ECO:0000256" key="4">
    <source>
        <dbReference type="ARBA" id="ARBA00023239"/>
    </source>
</evidence>
<dbReference type="RefSeq" id="WP_204299499.1">
    <property type="nucleotide sequence ID" value="NZ_BAAAGQ010000021.1"/>
</dbReference>
<dbReference type="InterPro" id="IPR000310">
    <property type="entry name" value="Orn/Lys/Arg_deCO2ase_major_dom"/>
</dbReference>
<dbReference type="Gene3D" id="3.90.100.10">
    <property type="entry name" value="Orn/Lys/Arg decarboxylase, C-terminal domain"/>
    <property type="match status" value="1"/>
</dbReference>
<dbReference type="PIRSF" id="PIRSF009393">
    <property type="entry name" value="Orn_decarb"/>
    <property type="match status" value="1"/>
</dbReference>
<evidence type="ECO:0000313" key="6">
    <source>
        <dbReference type="EMBL" id="GID49380.1"/>
    </source>
</evidence>
<keyword evidence="2" id="KW-0210">Decarboxylase</keyword>
<accession>A0ABQ3WT81</accession>
<dbReference type="SUPFAM" id="SSF53383">
    <property type="entry name" value="PLP-dependent transferases"/>
    <property type="match status" value="1"/>
</dbReference>
<dbReference type="InterPro" id="IPR015422">
    <property type="entry name" value="PyrdxlP-dep_Trfase_small"/>
</dbReference>
<reference evidence="6" key="1">
    <citation type="submission" date="2021-01" db="EMBL/GenBank/DDBJ databases">
        <title>Whole genome shotgun sequence of Actinoplanes capillaceus NBRC 16408.</title>
        <authorList>
            <person name="Komaki H."/>
            <person name="Tamura T."/>
        </authorList>
    </citation>
    <scope>NUCLEOTIDE SEQUENCE [LARGE SCALE GENOMIC DNA]</scope>
    <source>
        <strain evidence="6">NBRC 16408</strain>
    </source>
</reference>
<keyword evidence="3" id="KW-0663">Pyridoxal phosphate</keyword>
<dbReference type="PANTHER" id="PTHR45229">
    <property type="entry name" value="CONSTITUTIVE ORNITHINE DECARBOXYLASE"/>
    <property type="match status" value="1"/>
</dbReference>
<organism evidence="6">
    <name type="scientific">Actinoplanes campanulatus</name>
    <dbReference type="NCBI Taxonomy" id="113559"/>
    <lineage>
        <taxon>Bacteria</taxon>
        <taxon>Bacillati</taxon>
        <taxon>Actinomycetota</taxon>
        <taxon>Actinomycetes</taxon>
        <taxon>Micromonosporales</taxon>
        <taxon>Micromonosporaceae</taxon>
        <taxon>Actinoplanes</taxon>
    </lineage>
</organism>
<dbReference type="Gene3D" id="3.90.1150.10">
    <property type="entry name" value="Aspartate Aminotransferase, domain 1"/>
    <property type="match status" value="1"/>
</dbReference>
<evidence type="ECO:0000256" key="3">
    <source>
        <dbReference type="ARBA" id="ARBA00022898"/>
    </source>
</evidence>
<name>A0ABQ3WT81_9ACTN</name>
<comment type="similarity">
    <text evidence="1">Belongs to the Orn/Lys/Arg decarboxylase class-I family.</text>
</comment>
<dbReference type="InterPro" id="IPR036633">
    <property type="entry name" value="Prn/Lys/Arg_de-COase_C_sf"/>
</dbReference>
<dbReference type="EMBL" id="BOMF01000127">
    <property type="protein sequence ID" value="GID49380.1"/>
    <property type="molecule type" value="Genomic_DNA"/>
</dbReference>
<feature type="domain" description="Orn/Lys/Arg decarboxylases family 1 pyridoxal-P attachment site" evidence="5">
    <location>
        <begin position="395"/>
        <end position="409"/>
    </location>
</feature>
<dbReference type="Gene3D" id="3.40.50.2300">
    <property type="match status" value="1"/>
</dbReference>
<dbReference type="Pfam" id="PF01276">
    <property type="entry name" value="OKR_DC_1"/>
    <property type="match status" value="1"/>
</dbReference>
<dbReference type="PROSITE" id="PS00703">
    <property type="entry name" value="OKR_DC_1"/>
    <property type="match status" value="1"/>
</dbReference>